<feature type="compositionally biased region" description="Low complexity" evidence="1">
    <location>
        <begin position="124"/>
        <end position="133"/>
    </location>
</feature>
<evidence type="ECO:0008006" key="5">
    <source>
        <dbReference type="Google" id="ProtNLM"/>
    </source>
</evidence>
<proteinExistence type="predicted"/>
<feature type="region of interest" description="Disordered" evidence="1">
    <location>
        <begin position="365"/>
        <end position="397"/>
    </location>
</feature>
<sequence>MVGTFITAHAYLSNHDSHYHLKVEHVLRILGPILLGCGGVILLGISATCLCVYKRNKTIRHIVTAEDFCNIGASTFYDQRHVLCDTIDLINSFLTKAVLHERRRKLSKNIPQVRNIQSFEEETSSNSSPVSASPLRDFHKRNPIPKRSIPLKAHHLDYIELQNLKRAIPHESLALSDDGDDGNESPQPTSRQSYSPEVIESLIEIADKQDFRNPLQINAKTVFSSLQHRNQLNTNEPRNIIQSNEISDKNINIKGSPDYHKRGDFLRVNRNSDDLPSVEDYESQPYNIDGSSIDLRQKRISGIRNSEGNFDRNSLGVQTLKRNFENLSRRINNSHETRTKSSKDMVNIKLQTNADGQNRCSHTVVENSESQPPSPVSRSESSCSICSSPPPSPTKASFTALNIMQDLCQETPLPQRNQKTLSIISSQDEYYETD</sequence>
<feature type="transmembrane region" description="Helical" evidence="2">
    <location>
        <begin position="29"/>
        <end position="53"/>
    </location>
</feature>
<dbReference type="EMBL" id="SEYY01010855">
    <property type="protein sequence ID" value="KAB7501377.1"/>
    <property type="molecule type" value="Genomic_DNA"/>
</dbReference>
<name>A0A5N5T595_9CRUS</name>
<keyword evidence="2" id="KW-0812">Transmembrane</keyword>
<protein>
    <recommendedName>
        <fullName evidence="5">Transmembrane protein</fullName>
    </recommendedName>
</protein>
<organism evidence="3 4">
    <name type="scientific">Armadillidium nasatum</name>
    <dbReference type="NCBI Taxonomy" id="96803"/>
    <lineage>
        <taxon>Eukaryota</taxon>
        <taxon>Metazoa</taxon>
        <taxon>Ecdysozoa</taxon>
        <taxon>Arthropoda</taxon>
        <taxon>Crustacea</taxon>
        <taxon>Multicrustacea</taxon>
        <taxon>Malacostraca</taxon>
        <taxon>Eumalacostraca</taxon>
        <taxon>Peracarida</taxon>
        <taxon>Isopoda</taxon>
        <taxon>Oniscidea</taxon>
        <taxon>Crinocheta</taxon>
        <taxon>Armadillidiidae</taxon>
        <taxon>Armadillidium</taxon>
    </lineage>
</organism>
<keyword evidence="4" id="KW-1185">Reference proteome</keyword>
<gene>
    <name evidence="3" type="ORF">Anas_12688</name>
</gene>
<keyword evidence="2" id="KW-0472">Membrane</keyword>
<dbReference type="OrthoDB" id="10593546at2759"/>
<comment type="caution">
    <text evidence="3">The sequence shown here is derived from an EMBL/GenBank/DDBJ whole genome shotgun (WGS) entry which is preliminary data.</text>
</comment>
<evidence type="ECO:0000313" key="4">
    <source>
        <dbReference type="Proteomes" id="UP000326759"/>
    </source>
</evidence>
<reference evidence="3 4" key="1">
    <citation type="journal article" date="2019" name="PLoS Biol.">
        <title>Sex chromosomes control vertical transmission of feminizing Wolbachia symbionts in an isopod.</title>
        <authorList>
            <person name="Becking T."/>
            <person name="Chebbi M.A."/>
            <person name="Giraud I."/>
            <person name="Moumen B."/>
            <person name="Laverre T."/>
            <person name="Caubet Y."/>
            <person name="Peccoud J."/>
            <person name="Gilbert C."/>
            <person name="Cordaux R."/>
        </authorList>
    </citation>
    <scope>NUCLEOTIDE SEQUENCE [LARGE SCALE GENOMIC DNA]</scope>
    <source>
        <strain evidence="3">ANa2</strain>
        <tissue evidence="3">Whole body excluding digestive tract and cuticle</tissue>
    </source>
</reference>
<feature type="compositionally biased region" description="Polar residues" evidence="1">
    <location>
        <begin position="184"/>
        <end position="195"/>
    </location>
</feature>
<feature type="region of interest" description="Disordered" evidence="1">
    <location>
        <begin position="117"/>
        <end position="146"/>
    </location>
</feature>
<dbReference type="Proteomes" id="UP000326759">
    <property type="component" value="Unassembled WGS sequence"/>
</dbReference>
<evidence type="ECO:0000313" key="3">
    <source>
        <dbReference type="EMBL" id="KAB7501377.1"/>
    </source>
</evidence>
<keyword evidence="2" id="KW-1133">Transmembrane helix</keyword>
<feature type="region of interest" description="Disordered" evidence="1">
    <location>
        <begin position="173"/>
        <end position="196"/>
    </location>
</feature>
<accession>A0A5N5T595</accession>
<evidence type="ECO:0000256" key="2">
    <source>
        <dbReference type="SAM" id="Phobius"/>
    </source>
</evidence>
<dbReference type="AlphaFoldDB" id="A0A5N5T595"/>
<feature type="compositionally biased region" description="Low complexity" evidence="1">
    <location>
        <begin position="368"/>
        <end position="387"/>
    </location>
</feature>
<evidence type="ECO:0000256" key="1">
    <source>
        <dbReference type="SAM" id="MobiDB-lite"/>
    </source>
</evidence>